<dbReference type="InterPro" id="IPR011990">
    <property type="entry name" value="TPR-like_helical_dom_sf"/>
</dbReference>
<proteinExistence type="inferred from homology"/>
<dbReference type="Pfam" id="PF04190">
    <property type="entry name" value="GET4"/>
    <property type="match status" value="1"/>
</dbReference>
<dbReference type="GO" id="GO:0045048">
    <property type="term" value="P:protein insertion into ER membrane"/>
    <property type="evidence" value="ECO:0007669"/>
    <property type="project" value="InterPro"/>
</dbReference>
<comment type="similarity">
    <text evidence="1">Belongs to the GET4 family.</text>
</comment>
<evidence type="ECO:0000313" key="3">
    <source>
        <dbReference type="Proteomes" id="UP000298138"/>
    </source>
</evidence>
<dbReference type="PANTHER" id="PTHR12875">
    <property type="entry name" value="GOLGI TO ER TRAFFIC PROTEIN 4 HOMOLOG"/>
    <property type="match status" value="1"/>
</dbReference>
<dbReference type="Gene3D" id="1.25.40.10">
    <property type="entry name" value="Tetratricopeptide repeat domain"/>
    <property type="match status" value="1"/>
</dbReference>
<protein>
    <submittedName>
        <fullName evidence="2">DUF410-domain-containing protein</fullName>
    </submittedName>
</protein>
<dbReference type="Proteomes" id="UP000298138">
    <property type="component" value="Unassembled WGS sequence"/>
</dbReference>
<sequence>MPSQNIEKTRARMQLRIQEGQYYEAHQQLRVVSQRYVKAKNYDAAIDILTSGANALFKAGQSASAGDICLLILDVYRTASKKPDQDSKARIIELLSQLPSTEPIRKRFITESIAWTSKFGIYPAGDPFLHHYIGTLLVSEHDYYEAERHLLLGTPASASTLATALFNWYQHDSPHTAALYISRAVFPYLLLGNLRDAHTALKIFTEKLVEKAEKTGLVVQTIEDVKYGTVKVFPSLPGVNFLTLLVLSAAPGGREVWQFLEGHYQTVLREAPWWKEALEQIGESYFDVKIRRQTNILDMMGSLFGGPGPQQQAIGGPGGHDLD</sequence>
<dbReference type="InterPro" id="IPR007317">
    <property type="entry name" value="GET4"/>
</dbReference>
<evidence type="ECO:0000313" key="2">
    <source>
        <dbReference type="EMBL" id="TGZ84010.1"/>
    </source>
</evidence>
<keyword evidence="3" id="KW-1185">Reference proteome</keyword>
<dbReference type="AlphaFoldDB" id="A0A4S2N478"/>
<evidence type="ECO:0000256" key="1">
    <source>
        <dbReference type="ARBA" id="ARBA00005351"/>
    </source>
</evidence>
<dbReference type="EMBL" id="ML220113">
    <property type="protein sequence ID" value="TGZ84010.1"/>
    <property type="molecule type" value="Genomic_DNA"/>
</dbReference>
<dbReference type="PANTHER" id="PTHR12875:SF0">
    <property type="entry name" value="GOLGI TO ER TRAFFIC PROTEIN 4 HOMOLOG"/>
    <property type="match status" value="1"/>
</dbReference>
<name>A0A4S2N478_9PEZI</name>
<dbReference type="OrthoDB" id="10252405at2759"/>
<accession>A0A4S2N478</accession>
<organism evidence="2 3">
    <name type="scientific">Ascodesmis nigricans</name>
    <dbReference type="NCBI Taxonomy" id="341454"/>
    <lineage>
        <taxon>Eukaryota</taxon>
        <taxon>Fungi</taxon>
        <taxon>Dikarya</taxon>
        <taxon>Ascomycota</taxon>
        <taxon>Pezizomycotina</taxon>
        <taxon>Pezizomycetes</taxon>
        <taxon>Pezizales</taxon>
        <taxon>Ascodesmidaceae</taxon>
        <taxon>Ascodesmis</taxon>
    </lineage>
</organism>
<reference evidence="2 3" key="1">
    <citation type="submission" date="2019-04" db="EMBL/GenBank/DDBJ databases">
        <title>Comparative genomics and transcriptomics to analyze fruiting body development in filamentous ascomycetes.</title>
        <authorList>
            <consortium name="DOE Joint Genome Institute"/>
            <person name="Lutkenhaus R."/>
            <person name="Traeger S."/>
            <person name="Breuer J."/>
            <person name="Kuo A."/>
            <person name="Lipzen A."/>
            <person name="Pangilinan J."/>
            <person name="Dilworth D."/>
            <person name="Sandor L."/>
            <person name="Poggeler S."/>
            <person name="Barry K."/>
            <person name="Grigoriev I.V."/>
            <person name="Nowrousian M."/>
        </authorList>
    </citation>
    <scope>NUCLEOTIDE SEQUENCE [LARGE SCALE GENOMIC DNA]</scope>
    <source>
        <strain evidence="2 3">CBS 389.68</strain>
    </source>
</reference>
<gene>
    <name evidence="2" type="ORF">EX30DRAFT_361973</name>
</gene>
<dbReference type="InParanoid" id="A0A4S2N478"/>
<dbReference type="GO" id="GO:0072380">
    <property type="term" value="C:TRC complex"/>
    <property type="evidence" value="ECO:0007669"/>
    <property type="project" value="TreeGrafter"/>
</dbReference>
<dbReference type="STRING" id="341454.A0A4S2N478"/>
<dbReference type="FunCoup" id="A0A4S2N478">
    <property type="interactions" value="385"/>
</dbReference>